<comment type="caution">
    <text evidence="1">The sequence shown here is derived from an EMBL/GenBank/DDBJ whole genome shotgun (WGS) entry which is preliminary data.</text>
</comment>
<keyword evidence="2" id="KW-1185">Reference proteome</keyword>
<dbReference type="EMBL" id="BPLQ01006954">
    <property type="protein sequence ID" value="GIY26577.1"/>
    <property type="molecule type" value="Genomic_DNA"/>
</dbReference>
<protein>
    <submittedName>
        <fullName evidence="1">Uncharacterized protein</fullName>
    </submittedName>
</protein>
<accession>A0AAV4S2F7</accession>
<sequence>MVFGVYLYMTIFRPFLSRERKPFLLNKNDVLKDQSGDVCEFIIYSRNGSTSSVPEGFEMAWIALSRVDKLRSRVGIFPHSWALKQTFLEVINYARVMNCFS</sequence>
<evidence type="ECO:0000313" key="1">
    <source>
        <dbReference type="EMBL" id="GIY26577.1"/>
    </source>
</evidence>
<dbReference type="AlphaFoldDB" id="A0AAV4S2F7"/>
<organism evidence="1 2">
    <name type="scientific">Caerostris darwini</name>
    <dbReference type="NCBI Taxonomy" id="1538125"/>
    <lineage>
        <taxon>Eukaryota</taxon>
        <taxon>Metazoa</taxon>
        <taxon>Ecdysozoa</taxon>
        <taxon>Arthropoda</taxon>
        <taxon>Chelicerata</taxon>
        <taxon>Arachnida</taxon>
        <taxon>Araneae</taxon>
        <taxon>Araneomorphae</taxon>
        <taxon>Entelegynae</taxon>
        <taxon>Araneoidea</taxon>
        <taxon>Araneidae</taxon>
        <taxon>Caerostris</taxon>
    </lineage>
</organism>
<reference evidence="1 2" key="1">
    <citation type="submission" date="2021-06" db="EMBL/GenBank/DDBJ databases">
        <title>Caerostris darwini draft genome.</title>
        <authorList>
            <person name="Kono N."/>
            <person name="Arakawa K."/>
        </authorList>
    </citation>
    <scope>NUCLEOTIDE SEQUENCE [LARGE SCALE GENOMIC DNA]</scope>
</reference>
<gene>
    <name evidence="1" type="ORF">CDAR_312981</name>
</gene>
<name>A0AAV4S2F7_9ARAC</name>
<dbReference type="Proteomes" id="UP001054837">
    <property type="component" value="Unassembled WGS sequence"/>
</dbReference>
<proteinExistence type="predicted"/>
<evidence type="ECO:0000313" key="2">
    <source>
        <dbReference type="Proteomes" id="UP001054837"/>
    </source>
</evidence>